<comment type="caution">
    <text evidence="1">The sequence shown here is derived from an EMBL/GenBank/DDBJ whole genome shotgun (WGS) entry which is preliminary data.</text>
</comment>
<dbReference type="EMBL" id="JANWOI010000005">
    <property type="protein sequence ID" value="MDA5195004.1"/>
    <property type="molecule type" value="Genomic_DNA"/>
</dbReference>
<organism evidence="1 2">
    <name type="scientific">Govanella unica</name>
    <dbReference type="NCBI Taxonomy" id="2975056"/>
    <lineage>
        <taxon>Bacteria</taxon>
        <taxon>Pseudomonadati</taxon>
        <taxon>Pseudomonadota</taxon>
        <taxon>Alphaproteobacteria</taxon>
        <taxon>Emcibacterales</taxon>
        <taxon>Govanellaceae</taxon>
        <taxon>Govanella</taxon>
    </lineage>
</organism>
<evidence type="ECO:0000313" key="2">
    <source>
        <dbReference type="Proteomes" id="UP001141619"/>
    </source>
</evidence>
<protein>
    <submittedName>
        <fullName evidence="1">Uncharacterized protein</fullName>
    </submittedName>
</protein>
<reference evidence="1" key="1">
    <citation type="submission" date="2022-08" db="EMBL/GenBank/DDBJ databases">
        <authorList>
            <person name="Vandamme P."/>
            <person name="Hettiarachchi A."/>
            <person name="Peeters C."/>
            <person name="Cnockaert M."/>
            <person name="Carlier A."/>
        </authorList>
    </citation>
    <scope>NUCLEOTIDE SEQUENCE</scope>
    <source>
        <strain evidence="1">LMG 31809</strain>
    </source>
</reference>
<keyword evidence="2" id="KW-1185">Reference proteome</keyword>
<sequence length="47" mass="5054">MTSQRRAESLQMVPIAIAAFGVSEIEKRHLKTARALVGASKKSNLSA</sequence>
<dbReference type="RefSeq" id="WP_274944716.1">
    <property type="nucleotide sequence ID" value="NZ_JANWOI010000005.1"/>
</dbReference>
<dbReference type="AlphaFoldDB" id="A0A9X3Z8K6"/>
<gene>
    <name evidence="1" type="ORF">NYP16_13695</name>
</gene>
<evidence type="ECO:0000313" key="1">
    <source>
        <dbReference type="EMBL" id="MDA5195004.1"/>
    </source>
</evidence>
<reference evidence="1" key="2">
    <citation type="journal article" date="2023" name="Syst. Appl. Microbiol.">
        <title>Govania unica gen. nov., sp. nov., a rare biosphere bacterium that represents a novel family in the class Alphaproteobacteria.</title>
        <authorList>
            <person name="Vandamme P."/>
            <person name="Peeters C."/>
            <person name="Hettiarachchi A."/>
            <person name="Cnockaert M."/>
            <person name="Carlier A."/>
        </authorList>
    </citation>
    <scope>NUCLEOTIDE SEQUENCE</scope>
    <source>
        <strain evidence="1">LMG 31809</strain>
    </source>
</reference>
<name>A0A9X3Z8K6_9PROT</name>
<accession>A0A9X3Z8K6</accession>
<dbReference type="Proteomes" id="UP001141619">
    <property type="component" value="Unassembled WGS sequence"/>
</dbReference>
<proteinExistence type="predicted"/>